<evidence type="ECO:0000256" key="3">
    <source>
        <dbReference type="ARBA" id="ARBA00023163"/>
    </source>
</evidence>
<evidence type="ECO:0000259" key="6">
    <source>
        <dbReference type="PROSITE" id="PS50110"/>
    </source>
</evidence>
<dbReference type="AlphaFoldDB" id="A0A5C5YM96"/>
<dbReference type="RefSeq" id="WP_146587655.1">
    <property type="nucleotide sequence ID" value="NZ_SJPO01000006.1"/>
</dbReference>
<dbReference type="InterPro" id="IPR000792">
    <property type="entry name" value="Tscrpt_reg_LuxR_C"/>
</dbReference>
<evidence type="ECO:0000313" key="8">
    <source>
        <dbReference type="Proteomes" id="UP000318478"/>
    </source>
</evidence>
<protein>
    <submittedName>
        <fullName evidence="7">Response regulator protein TodT</fullName>
    </submittedName>
</protein>
<dbReference type="SUPFAM" id="SSF46894">
    <property type="entry name" value="C-terminal effector domain of the bipartite response regulators"/>
    <property type="match status" value="1"/>
</dbReference>
<dbReference type="PROSITE" id="PS50110">
    <property type="entry name" value="RESPONSE_REGULATORY"/>
    <property type="match status" value="1"/>
</dbReference>
<reference evidence="7 8" key="1">
    <citation type="submission" date="2019-02" db="EMBL/GenBank/DDBJ databases">
        <title>Deep-cultivation of Planctomycetes and their phenomic and genomic characterization uncovers novel biology.</title>
        <authorList>
            <person name="Wiegand S."/>
            <person name="Jogler M."/>
            <person name="Boedeker C."/>
            <person name="Pinto D."/>
            <person name="Vollmers J."/>
            <person name="Rivas-Marin E."/>
            <person name="Kohn T."/>
            <person name="Peeters S.H."/>
            <person name="Heuer A."/>
            <person name="Rast P."/>
            <person name="Oberbeckmann S."/>
            <person name="Bunk B."/>
            <person name="Jeske O."/>
            <person name="Meyerdierks A."/>
            <person name="Storesund J.E."/>
            <person name="Kallscheuer N."/>
            <person name="Luecker S."/>
            <person name="Lage O.M."/>
            <person name="Pohl T."/>
            <person name="Merkel B.J."/>
            <person name="Hornburger P."/>
            <person name="Mueller R.-W."/>
            <person name="Bruemmer F."/>
            <person name="Labrenz M."/>
            <person name="Spormann A.M."/>
            <person name="Op Den Camp H."/>
            <person name="Overmann J."/>
            <person name="Amann R."/>
            <person name="Jetten M.S.M."/>
            <person name="Mascher T."/>
            <person name="Medema M.H."/>
            <person name="Devos D.P."/>
            <person name="Kaster A.-K."/>
            <person name="Ovreas L."/>
            <person name="Rohde M."/>
            <person name="Galperin M.Y."/>
            <person name="Jogler C."/>
        </authorList>
    </citation>
    <scope>NUCLEOTIDE SEQUENCE [LARGE SCALE GENOMIC DNA]</scope>
    <source>
        <strain evidence="7 8">Pla123a</strain>
    </source>
</reference>
<organism evidence="7 8">
    <name type="scientific">Posidoniimonas polymericola</name>
    <dbReference type="NCBI Taxonomy" id="2528002"/>
    <lineage>
        <taxon>Bacteria</taxon>
        <taxon>Pseudomonadati</taxon>
        <taxon>Planctomycetota</taxon>
        <taxon>Planctomycetia</taxon>
        <taxon>Pirellulales</taxon>
        <taxon>Lacipirellulaceae</taxon>
        <taxon>Posidoniimonas</taxon>
    </lineage>
</organism>
<gene>
    <name evidence="7" type="primary">todT</name>
    <name evidence="7" type="ORF">Pla123a_26620</name>
</gene>
<dbReference type="EMBL" id="SJPO01000006">
    <property type="protein sequence ID" value="TWT75878.1"/>
    <property type="molecule type" value="Genomic_DNA"/>
</dbReference>
<evidence type="ECO:0000256" key="4">
    <source>
        <dbReference type="PROSITE-ProRule" id="PRU00169"/>
    </source>
</evidence>
<name>A0A5C5YM96_9BACT</name>
<dbReference type="SMART" id="SM00421">
    <property type="entry name" value="HTH_LUXR"/>
    <property type="match status" value="1"/>
</dbReference>
<keyword evidence="2" id="KW-0238">DNA-binding</keyword>
<evidence type="ECO:0000313" key="7">
    <source>
        <dbReference type="EMBL" id="TWT75878.1"/>
    </source>
</evidence>
<dbReference type="InterPro" id="IPR016032">
    <property type="entry name" value="Sig_transdc_resp-reg_C-effctor"/>
</dbReference>
<feature type="domain" description="Response regulatory" evidence="6">
    <location>
        <begin position="8"/>
        <end position="122"/>
    </location>
</feature>
<dbReference type="Pfam" id="PF00196">
    <property type="entry name" value="GerE"/>
    <property type="match status" value="1"/>
</dbReference>
<feature type="domain" description="HTH luxR-type" evidence="5">
    <location>
        <begin position="138"/>
        <end position="203"/>
    </location>
</feature>
<dbReference type="InterPro" id="IPR036388">
    <property type="entry name" value="WH-like_DNA-bd_sf"/>
</dbReference>
<dbReference type="PANTHER" id="PTHR44688">
    <property type="entry name" value="DNA-BINDING TRANSCRIPTIONAL ACTIVATOR DEVR_DOSR"/>
    <property type="match status" value="1"/>
</dbReference>
<dbReference type="Pfam" id="PF00072">
    <property type="entry name" value="Response_reg"/>
    <property type="match status" value="1"/>
</dbReference>
<dbReference type="GO" id="GO:0006355">
    <property type="term" value="P:regulation of DNA-templated transcription"/>
    <property type="evidence" value="ECO:0007669"/>
    <property type="project" value="InterPro"/>
</dbReference>
<dbReference type="PROSITE" id="PS50043">
    <property type="entry name" value="HTH_LUXR_2"/>
    <property type="match status" value="1"/>
</dbReference>
<dbReference type="Proteomes" id="UP000318478">
    <property type="component" value="Unassembled WGS sequence"/>
</dbReference>
<dbReference type="GO" id="GO:0003677">
    <property type="term" value="F:DNA binding"/>
    <property type="evidence" value="ECO:0007669"/>
    <property type="project" value="UniProtKB-KW"/>
</dbReference>
<dbReference type="SUPFAM" id="SSF52172">
    <property type="entry name" value="CheY-like"/>
    <property type="match status" value="1"/>
</dbReference>
<dbReference type="PANTHER" id="PTHR44688:SF16">
    <property type="entry name" value="DNA-BINDING TRANSCRIPTIONAL ACTIVATOR DEVR_DOSR"/>
    <property type="match status" value="1"/>
</dbReference>
<dbReference type="Gene3D" id="3.40.50.2300">
    <property type="match status" value="1"/>
</dbReference>
<dbReference type="PROSITE" id="PS00622">
    <property type="entry name" value="HTH_LUXR_1"/>
    <property type="match status" value="1"/>
</dbReference>
<evidence type="ECO:0000256" key="1">
    <source>
        <dbReference type="ARBA" id="ARBA00023015"/>
    </source>
</evidence>
<proteinExistence type="predicted"/>
<dbReference type="PRINTS" id="PR00038">
    <property type="entry name" value="HTHLUXR"/>
</dbReference>
<dbReference type="OrthoDB" id="271936at2"/>
<dbReference type="InterPro" id="IPR011006">
    <property type="entry name" value="CheY-like_superfamily"/>
</dbReference>
<comment type="caution">
    <text evidence="4">Lacks conserved residue(s) required for the propagation of feature annotation.</text>
</comment>
<keyword evidence="1" id="KW-0805">Transcription regulation</keyword>
<dbReference type="Gene3D" id="1.10.10.10">
    <property type="entry name" value="Winged helix-like DNA-binding domain superfamily/Winged helix DNA-binding domain"/>
    <property type="match status" value="1"/>
</dbReference>
<dbReference type="SMART" id="SM00448">
    <property type="entry name" value="REC"/>
    <property type="match status" value="1"/>
</dbReference>
<keyword evidence="3" id="KW-0804">Transcription</keyword>
<accession>A0A5C5YM96</accession>
<dbReference type="InterPro" id="IPR001789">
    <property type="entry name" value="Sig_transdc_resp-reg_receiver"/>
</dbReference>
<evidence type="ECO:0000256" key="2">
    <source>
        <dbReference type="ARBA" id="ARBA00023125"/>
    </source>
</evidence>
<keyword evidence="8" id="KW-1185">Reference proteome</keyword>
<evidence type="ECO:0000259" key="5">
    <source>
        <dbReference type="PROSITE" id="PS50043"/>
    </source>
</evidence>
<sequence>MSDLSQPIAYILDDEQHTTSLLQHALGELPIESMCFATLASLLSASRNQRPQCIVTEHNLSDGTGLQLQQELQNRGDTTPIVVLTSAATVAVAVAYMQAGAVTVLEKPAQPSDIVAAIKQALVQDAKCYELQQRLKALRSSQSELTAQEKRVMESVIGGKLNKVIAGDLDVSVRTVEKIRARILRKFRCENATELAARATELQVLTERVIPLGARALDTCFEPRC</sequence>
<dbReference type="GO" id="GO:0000160">
    <property type="term" value="P:phosphorelay signal transduction system"/>
    <property type="evidence" value="ECO:0007669"/>
    <property type="project" value="InterPro"/>
</dbReference>
<comment type="caution">
    <text evidence="7">The sequence shown here is derived from an EMBL/GenBank/DDBJ whole genome shotgun (WGS) entry which is preliminary data.</text>
</comment>